<evidence type="ECO:0000256" key="1">
    <source>
        <dbReference type="SAM" id="MobiDB-lite"/>
    </source>
</evidence>
<gene>
    <name evidence="3" type="ORF">OESDEN_12900</name>
</gene>
<name>A0A0B1SUV8_OESDE</name>
<dbReference type="AlphaFoldDB" id="A0A0B1SUV8"/>
<feature type="compositionally biased region" description="Polar residues" evidence="1">
    <location>
        <begin position="148"/>
        <end position="157"/>
    </location>
</feature>
<dbReference type="OrthoDB" id="10056860at2759"/>
<keyword evidence="2" id="KW-1133">Transmembrane helix</keyword>
<keyword evidence="2" id="KW-0472">Membrane</keyword>
<keyword evidence="2" id="KW-0812">Transmembrane</keyword>
<keyword evidence="4" id="KW-1185">Reference proteome</keyword>
<reference evidence="3 4" key="1">
    <citation type="submission" date="2014-03" db="EMBL/GenBank/DDBJ databases">
        <title>Draft genome of the hookworm Oesophagostomum dentatum.</title>
        <authorList>
            <person name="Mitreva M."/>
        </authorList>
    </citation>
    <scope>NUCLEOTIDE SEQUENCE [LARGE SCALE GENOMIC DNA]</scope>
    <source>
        <strain evidence="3 4">OD-Hann</strain>
    </source>
</reference>
<evidence type="ECO:0000313" key="3">
    <source>
        <dbReference type="EMBL" id="KHJ87327.1"/>
    </source>
</evidence>
<protein>
    <submittedName>
        <fullName evidence="3">Uncharacterized protein</fullName>
    </submittedName>
</protein>
<accession>A0A0B1SUV8</accession>
<evidence type="ECO:0000256" key="2">
    <source>
        <dbReference type="SAM" id="Phobius"/>
    </source>
</evidence>
<feature type="region of interest" description="Disordered" evidence="1">
    <location>
        <begin position="22"/>
        <end position="42"/>
    </location>
</feature>
<sequence>MLQCRRLLVLSRVRLSSVAHSQAGSSLPHSQAGNVSNPKSEEVEVDPLKEYTMFGNIRKTKKNPFHYTDRKSGTGYSDFSNTIYQHRPYIWPPLRKLFNVNFAIIAGGLLFLSIDFEWFMNQLKIISKGLKPEASQLSEASSEEGETSDSVQSSTFE</sequence>
<proteinExistence type="predicted"/>
<dbReference type="EMBL" id="KN557994">
    <property type="protein sequence ID" value="KHJ87327.1"/>
    <property type="molecule type" value="Genomic_DNA"/>
</dbReference>
<dbReference type="Proteomes" id="UP000053660">
    <property type="component" value="Unassembled WGS sequence"/>
</dbReference>
<feature type="transmembrane region" description="Helical" evidence="2">
    <location>
        <begin position="97"/>
        <end position="114"/>
    </location>
</feature>
<evidence type="ECO:0000313" key="4">
    <source>
        <dbReference type="Proteomes" id="UP000053660"/>
    </source>
</evidence>
<feature type="compositionally biased region" description="Polar residues" evidence="1">
    <location>
        <begin position="22"/>
        <end position="38"/>
    </location>
</feature>
<organism evidence="3 4">
    <name type="scientific">Oesophagostomum dentatum</name>
    <name type="common">Nodular worm</name>
    <dbReference type="NCBI Taxonomy" id="61180"/>
    <lineage>
        <taxon>Eukaryota</taxon>
        <taxon>Metazoa</taxon>
        <taxon>Ecdysozoa</taxon>
        <taxon>Nematoda</taxon>
        <taxon>Chromadorea</taxon>
        <taxon>Rhabditida</taxon>
        <taxon>Rhabditina</taxon>
        <taxon>Rhabditomorpha</taxon>
        <taxon>Strongyloidea</taxon>
        <taxon>Strongylidae</taxon>
        <taxon>Oesophagostomum</taxon>
    </lineage>
</organism>
<feature type="region of interest" description="Disordered" evidence="1">
    <location>
        <begin position="135"/>
        <end position="157"/>
    </location>
</feature>